<evidence type="ECO:0000313" key="2">
    <source>
        <dbReference type="EMBL" id="QIW97457.1"/>
    </source>
</evidence>
<proteinExistence type="predicted"/>
<dbReference type="AlphaFoldDB" id="A0A6H0XS56"/>
<dbReference type="EMBL" id="CP051140">
    <property type="protein sequence ID" value="QIW97457.1"/>
    <property type="molecule type" value="Genomic_DNA"/>
</dbReference>
<dbReference type="GO" id="GO:0005739">
    <property type="term" value="C:mitochondrion"/>
    <property type="evidence" value="ECO:0007669"/>
    <property type="project" value="TreeGrafter"/>
</dbReference>
<dbReference type="Proteomes" id="UP000503462">
    <property type="component" value="Chromosome 2"/>
</dbReference>
<dbReference type="Gene3D" id="3.30.420.10">
    <property type="entry name" value="Ribonuclease H-like superfamily/Ribonuclease H"/>
    <property type="match status" value="1"/>
</dbReference>
<reference evidence="2 3" key="1">
    <citation type="journal article" date="2016" name="Sci. Rep.">
        <title>Peltaster fructicola genome reveals evolution from an invasive phytopathogen to an ectophytic parasite.</title>
        <authorList>
            <person name="Xu C."/>
            <person name="Chen H."/>
            <person name="Gleason M.L."/>
            <person name="Xu J.R."/>
            <person name="Liu H."/>
            <person name="Zhang R."/>
            <person name="Sun G."/>
        </authorList>
    </citation>
    <scope>NUCLEOTIDE SEQUENCE [LARGE SCALE GENOMIC DNA]</scope>
    <source>
        <strain evidence="2 3">LNHT1506</strain>
    </source>
</reference>
<dbReference type="InterPro" id="IPR036397">
    <property type="entry name" value="RNaseH_sf"/>
</dbReference>
<accession>A0A6H0XS56</accession>
<evidence type="ECO:0000313" key="3">
    <source>
        <dbReference type="Proteomes" id="UP000503462"/>
    </source>
</evidence>
<name>A0A6H0XS56_9PEZI</name>
<protein>
    <recommendedName>
        <fullName evidence="1">Mitochondrial resolvase Ydc2 catalytic domain-containing protein</fullName>
    </recommendedName>
</protein>
<dbReference type="InterPro" id="IPR039197">
    <property type="entry name" value="Mrs1/Cce1"/>
</dbReference>
<gene>
    <name evidence="2" type="ORF">AMS68_002975</name>
</gene>
<dbReference type="OrthoDB" id="5552842at2759"/>
<dbReference type="SUPFAM" id="SSF53098">
    <property type="entry name" value="Ribonuclease H-like"/>
    <property type="match status" value="1"/>
</dbReference>
<dbReference type="GO" id="GO:0004520">
    <property type="term" value="F:DNA endonuclease activity"/>
    <property type="evidence" value="ECO:0007669"/>
    <property type="project" value="TreeGrafter"/>
</dbReference>
<feature type="domain" description="Mitochondrial resolvase Ydc2 catalytic" evidence="1">
    <location>
        <begin position="1"/>
        <end position="258"/>
    </location>
</feature>
<dbReference type="InterPro" id="IPR012337">
    <property type="entry name" value="RNaseH-like_sf"/>
</dbReference>
<organism evidence="2 3">
    <name type="scientific">Peltaster fructicola</name>
    <dbReference type="NCBI Taxonomy" id="286661"/>
    <lineage>
        <taxon>Eukaryota</taxon>
        <taxon>Fungi</taxon>
        <taxon>Dikarya</taxon>
        <taxon>Ascomycota</taxon>
        <taxon>Pezizomycotina</taxon>
        <taxon>Dothideomycetes</taxon>
        <taxon>Dothideomycetes incertae sedis</taxon>
        <taxon>Peltaster</taxon>
    </lineage>
</organism>
<dbReference type="PANTHER" id="PTHR28072:SF1">
    <property type="entry name" value="CRUCIFORM CUTTING ENDONUCLEASE 1, MITOCHONDRIAL-RELATED"/>
    <property type="match status" value="1"/>
</dbReference>
<sequence length="268" mass="29717">MGIRNLAYCVMKAAPLARTSKANFNDTVLLEIDTWRKVDLTQQLKPQEEAETAATAPAGEVAIGRGLFTPAKVSKLAYTVSKQFLHHKPDVILIEEQRHRSSGGSAIQEWTIRVNMLESMLWACLETMKHEAAFNETSFPSIYSVSPAKVARFWYAGNTIELSPTLSLLDGGCAIEEPPGRTKITKKDRIAVLQNWLNTTDNKDVSLKFAGEAQATAQRFMTSEGRRRGVAASEKLDDLTDCLLQGAAWIKWQKNISDLSDMLATKDV</sequence>
<dbReference type="GO" id="GO:0000402">
    <property type="term" value="F:crossed form four-way junction DNA binding"/>
    <property type="evidence" value="ECO:0007669"/>
    <property type="project" value="TreeGrafter"/>
</dbReference>
<dbReference type="PANTHER" id="PTHR28072">
    <property type="entry name" value="CRUCIFORM CUTTING ENDONUCLEASE 1, MITOCHONDRIAL-RELATED"/>
    <property type="match status" value="1"/>
</dbReference>
<dbReference type="Pfam" id="PF09159">
    <property type="entry name" value="Ydc2-catalyt"/>
    <property type="match status" value="1"/>
</dbReference>
<dbReference type="GO" id="GO:0070336">
    <property type="term" value="F:flap-structured DNA binding"/>
    <property type="evidence" value="ECO:0007669"/>
    <property type="project" value="TreeGrafter"/>
</dbReference>
<evidence type="ECO:0000259" key="1">
    <source>
        <dbReference type="Pfam" id="PF09159"/>
    </source>
</evidence>
<dbReference type="GO" id="GO:0000403">
    <property type="term" value="F:Y-form DNA binding"/>
    <property type="evidence" value="ECO:0007669"/>
    <property type="project" value="TreeGrafter"/>
</dbReference>
<dbReference type="InterPro" id="IPR015242">
    <property type="entry name" value="Ydc2_cat"/>
</dbReference>
<keyword evidence="3" id="KW-1185">Reference proteome</keyword>